<dbReference type="AlphaFoldDB" id="A0A3B0YRS5"/>
<accession>A0A3B0YRS5</accession>
<gene>
    <name evidence="2" type="ORF">MNBD_GAMMA16-2103</name>
</gene>
<protein>
    <submittedName>
        <fullName evidence="2">Uncharacterized protein</fullName>
    </submittedName>
</protein>
<feature type="transmembrane region" description="Helical" evidence="1">
    <location>
        <begin position="20"/>
        <end position="39"/>
    </location>
</feature>
<sequence length="42" mass="4537">MMADKKNPVDYSYVSDIVQMLVLLSIVIVVAFLAVDGITAHG</sequence>
<name>A0A3B0YRS5_9ZZZZ</name>
<evidence type="ECO:0000313" key="2">
    <source>
        <dbReference type="EMBL" id="VAW83578.1"/>
    </source>
</evidence>
<keyword evidence="1" id="KW-0812">Transmembrane</keyword>
<evidence type="ECO:0000256" key="1">
    <source>
        <dbReference type="SAM" id="Phobius"/>
    </source>
</evidence>
<keyword evidence="1" id="KW-1133">Transmembrane helix</keyword>
<organism evidence="2">
    <name type="scientific">hydrothermal vent metagenome</name>
    <dbReference type="NCBI Taxonomy" id="652676"/>
    <lineage>
        <taxon>unclassified sequences</taxon>
        <taxon>metagenomes</taxon>
        <taxon>ecological metagenomes</taxon>
    </lineage>
</organism>
<proteinExistence type="predicted"/>
<dbReference type="EMBL" id="UOFO01000010">
    <property type="protein sequence ID" value="VAW83578.1"/>
    <property type="molecule type" value="Genomic_DNA"/>
</dbReference>
<reference evidence="2" key="1">
    <citation type="submission" date="2018-06" db="EMBL/GenBank/DDBJ databases">
        <authorList>
            <person name="Zhirakovskaya E."/>
        </authorList>
    </citation>
    <scope>NUCLEOTIDE SEQUENCE</scope>
</reference>
<keyword evidence="1" id="KW-0472">Membrane</keyword>